<feature type="compositionally biased region" description="Polar residues" evidence="1">
    <location>
        <begin position="271"/>
        <end position="287"/>
    </location>
</feature>
<sequence length="487" mass="54437">MHPFFSHRSKNQSGAALVAHQKKADTAATLLVHDPSIDTDRLRDFIVRPFGKTPKHPEVELFPSQTSPPDTGNFKSAHHRSYGPKGMPSSVHDVETMRICTTIDSAEKYLKVPQKFSQATHQVFFTRQTDVSLFDGGQVFRESILTASEGKNVNEFPCLSPDFTVHIKQGLKLQPLGSFIENARKEDADQVKTTAYDLKNELTVETDTMDMDALQRSHLLGLASSQSNKEIKGVQKPQTSATAVASARGEIRGKHANTEIPDINRKLPTFSGLTSSRNDVETSSTRTQSLNVEHFLSHAEHPTNLKAGDSSDGSLGLDPCSRWVKRLKSSASDSSAYGTKSSRMEEATSHDKFRKLFSKVIKCTKTPSERKTSESNHKDQMTVDPTAEELRKAEFSSIDSGKKNEDVKLLHAWIQRWCYNPAASPGQKSEMVMACKPHRTKLMLHEIEKKQFPSISAMALMGKVMTGFRPLELRKRDSYVVWNTQKY</sequence>
<dbReference type="PANTHER" id="PTHR36062:SF1">
    <property type="entry name" value="OS01G0687300 PROTEIN"/>
    <property type="match status" value="1"/>
</dbReference>
<evidence type="ECO:0000256" key="1">
    <source>
        <dbReference type="SAM" id="MobiDB-lite"/>
    </source>
</evidence>
<evidence type="ECO:0000313" key="2">
    <source>
        <dbReference type="EMBL" id="MBX23099.1"/>
    </source>
</evidence>
<protein>
    <submittedName>
        <fullName evidence="2">Uncharacterized protein MANES_04G089500</fullName>
    </submittedName>
</protein>
<feature type="region of interest" description="Disordered" evidence="1">
    <location>
        <begin position="265"/>
        <end position="287"/>
    </location>
</feature>
<feature type="compositionally biased region" description="Polar residues" evidence="1">
    <location>
        <begin position="63"/>
        <end position="74"/>
    </location>
</feature>
<feature type="compositionally biased region" description="Basic and acidic residues" evidence="1">
    <location>
        <begin position="367"/>
        <end position="381"/>
    </location>
</feature>
<dbReference type="EMBL" id="GGEC01042615">
    <property type="protein sequence ID" value="MBX23099.1"/>
    <property type="molecule type" value="Transcribed_RNA"/>
</dbReference>
<dbReference type="GO" id="GO:0010099">
    <property type="term" value="P:regulation of photomorphogenesis"/>
    <property type="evidence" value="ECO:0007669"/>
    <property type="project" value="InterPro"/>
</dbReference>
<dbReference type="PANTHER" id="PTHR36062">
    <property type="entry name" value="OS01G0687300 PROTEIN"/>
    <property type="match status" value="1"/>
</dbReference>
<organism evidence="2">
    <name type="scientific">Rhizophora mucronata</name>
    <name type="common">Asiatic mangrove</name>
    <dbReference type="NCBI Taxonomy" id="61149"/>
    <lineage>
        <taxon>Eukaryota</taxon>
        <taxon>Viridiplantae</taxon>
        <taxon>Streptophyta</taxon>
        <taxon>Embryophyta</taxon>
        <taxon>Tracheophyta</taxon>
        <taxon>Spermatophyta</taxon>
        <taxon>Magnoliopsida</taxon>
        <taxon>eudicotyledons</taxon>
        <taxon>Gunneridae</taxon>
        <taxon>Pentapetalae</taxon>
        <taxon>rosids</taxon>
        <taxon>fabids</taxon>
        <taxon>Malpighiales</taxon>
        <taxon>Rhizophoraceae</taxon>
        <taxon>Rhizophora</taxon>
    </lineage>
</organism>
<dbReference type="EMBL" id="GGEC01042618">
    <property type="protein sequence ID" value="MBX23102.1"/>
    <property type="molecule type" value="Transcribed_RNA"/>
</dbReference>
<name>A0A2P2LYQ3_RHIMU</name>
<dbReference type="InterPro" id="IPR037476">
    <property type="entry name" value="PCH1"/>
</dbReference>
<feature type="region of interest" description="Disordered" evidence="1">
    <location>
        <begin position="56"/>
        <end position="90"/>
    </location>
</feature>
<accession>A0A2P2LYQ3</accession>
<reference evidence="2" key="1">
    <citation type="submission" date="2018-02" db="EMBL/GenBank/DDBJ databases">
        <title>Rhizophora mucronata_Transcriptome.</title>
        <authorList>
            <person name="Meera S.P."/>
            <person name="Sreeshan A."/>
            <person name="Augustine A."/>
        </authorList>
    </citation>
    <scope>NUCLEOTIDE SEQUENCE</scope>
    <source>
        <tissue evidence="2">Leaf</tissue>
    </source>
</reference>
<proteinExistence type="predicted"/>
<dbReference type="AlphaFoldDB" id="A0A2P2LYQ3"/>
<feature type="region of interest" description="Disordered" evidence="1">
    <location>
        <begin position="364"/>
        <end position="384"/>
    </location>
</feature>